<proteinExistence type="inferred from homology"/>
<sequence length="379" mass="41449">MTTLPTSAPAPAPAPAILPNPHSNPNPKFSINKTPNVHTISINDWEIETIKKPILNGKEIDSAERSLNLPLPEMTFGNNSIRLTYSPGSSSSASSSSASNSNSSGGQGDSEKKVELKFDSIKALAGVATGEGWEERVGGGVKVSMADKWTTKSSTHTNTFSGDMPIPSKPVKPHDWTFSTCYSGSVAGPSSFKPSPTHSIPLALLARQDPVLDRILFYDDVPLYEDELHDNGESILNVRIRVMPHSFFILSRLFLRVDNVLFRLHDVRIYHAFGSQEIIKEVSGMEVSYDQVKKHLERSSDLSPLTDPNWVNQKMTTISSSPSSSSLSTSASNTEQGSKPWPGLGKRVEVLTLPKSDYQAVQDGLSHVSLQYYPNKIKR</sequence>
<dbReference type="GO" id="GO:0031929">
    <property type="term" value="P:TOR signaling"/>
    <property type="evidence" value="ECO:0007669"/>
    <property type="project" value="TreeGrafter"/>
</dbReference>
<protein>
    <recommendedName>
        <fullName evidence="6">Type 2A phosphatase activator TIP41</fullName>
    </recommendedName>
</protein>
<feature type="region of interest" description="Disordered" evidence="2">
    <location>
        <begin position="1"/>
        <end position="32"/>
    </location>
</feature>
<accession>A0A1A6ABN6</accession>
<dbReference type="Pfam" id="PF04176">
    <property type="entry name" value="TIP41"/>
    <property type="match status" value="1"/>
</dbReference>
<evidence type="ECO:0000313" key="5">
    <source>
        <dbReference type="Proteomes" id="UP000078595"/>
    </source>
</evidence>
<feature type="region of interest" description="Disordered" evidence="2">
    <location>
        <begin position="85"/>
        <end position="113"/>
    </location>
</feature>
<evidence type="ECO:0000313" key="4">
    <source>
        <dbReference type="EMBL" id="WWC59631.1"/>
    </source>
</evidence>
<feature type="region of interest" description="Disordered" evidence="2">
    <location>
        <begin position="298"/>
        <end position="344"/>
    </location>
</feature>
<dbReference type="Proteomes" id="UP000078595">
    <property type="component" value="Chromosome 2"/>
</dbReference>
<dbReference type="GeneID" id="28965369"/>
<evidence type="ECO:0000256" key="2">
    <source>
        <dbReference type="SAM" id="MobiDB-lite"/>
    </source>
</evidence>
<dbReference type="EMBL" id="KI894028">
    <property type="protein sequence ID" value="OBR87465.1"/>
    <property type="molecule type" value="Genomic_DNA"/>
</dbReference>
<evidence type="ECO:0000256" key="1">
    <source>
        <dbReference type="ARBA" id="ARBA00006658"/>
    </source>
</evidence>
<evidence type="ECO:0008006" key="6">
    <source>
        <dbReference type="Google" id="ProtNLM"/>
    </source>
</evidence>
<reference evidence="4" key="2">
    <citation type="submission" date="2013-07" db="EMBL/GenBank/DDBJ databases">
        <authorList>
            <consortium name="The Broad Institute Genome Sequencing Platform"/>
            <person name="Cuomo C."/>
            <person name="Litvintseva A."/>
            <person name="Chen Y."/>
            <person name="Heitman J."/>
            <person name="Sun S."/>
            <person name="Springer D."/>
            <person name="Dromer F."/>
            <person name="Young S.K."/>
            <person name="Zeng Q."/>
            <person name="Gargeya S."/>
            <person name="Fitzgerald M."/>
            <person name="Abouelleil A."/>
            <person name="Alvarado L."/>
            <person name="Berlin A.M."/>
            <person name="Chapman S.B."/>
            <person name="Dewar J."/>
            <person name="Goldberg J."/>
            <person name="Griggs A."/>
            <person name="Gujja S."/>
            <person name="Hansen M."/>
            <person name="Howarth C."/>
            <person name="Imamovic A."/>
            <person name="Larimer J."/>
            <person name="McCowan C."/>
            <person name="Murphy C."/>
            <person name="Pearson M."/>
            <person name="Priest M."/>
            <person name="Roberts A."/>
            <person name="Saif S."/>
            <person name="Shea T."/>
            <person name="Sykes S."/>
            <person name="Wortman J."/>
            <person name="Nusbaum C."/>
            <person name="Birren B."/>
        </authorList>
    </citation>
    <scope>NUCLEOTIDE SEQUENCE</scope>
    <source>
        <strain evidence="4">CBS 10117</strain>
    </source>
</reference>
<evidence type="ECO:0000313" key="3">
    <source>
        <dbReference type="EMBL" id="OBR87465.1"/>
    </source>
</evidence>
<feature type="compositionally biased region" description="Low complexity" evidence="2">
    <location>
        <begin position="89"/>
        <end position="104"/>
    </location>
</feature>
<name>A0A1A6ABN6_9TREE</name>
<dbReference type="OrthoDB" id="10253878at2759"/>
<dbReference type="AlphaFoldDB" id="A0A1A6ABN6"/>
<feature type="compositionally biased region" description="Pro residues" evidence="2">
    <location>
        <begin position="8"/>
        <end position="24"/>
    </location>
</feature>
<dbReference type="PANTHER" id="PTHR21021:SF16">
    <property type="entry name" value="TIP41-LIKE PROTEIN"/>
    <property type="match status" value="1"/>
</dbReference>
<reference evidence="3" key="1">
    <citation type="submission" date="2013-07" db="EMBL/GenBank/DDBJ databases">
        <title>The Genome Sequence of Cryptococcus dejecticola CBS10117.</title>
        <authorList>
            <consortium name="The Broad Institute Genome Sequencing Platform"/>
            <person name="Cuomo C."/>
            <person name="Litvintseva A."/>
            <person name="Chen Y."/>
            <person name="Heitman J."/>
            <person name="Sun S."/>
            <person name="Springer D."/>
            <person name="Dromer F."/>
            <person name="Young S.K."/>
            <person name="Zeng Q."/>
            <person name="Gargeya S."/>
            <person name="Fitzgerald M."/>
            <person name="Abouelleil A."/>
            <person name="Alvarado L."/>
            <person name="Berlin A.M."/>
            <person name="Chapman S.B."/>
            <person name="Dewar J."/>
            <person name="Goldberg J."/>
            <person name="Griggs A."/>
            <person name="Gujja S."/>
            <person name="Hansen M."/>
            <person name="Howarth C."/>
            <person name="Imamovic A."/>
            <person name="Larimer J."/>
            <person name="McCowan C."/>
            <person name="Murphy C."/>
            <person name="Pearson M."/>
            <person name="Priest M."/>
            <person name="Roberts A."/>
            <person name="Saif S."/>
            <person name="Shea T."/>
            <person name="Sykes S."/>
            <person name="Wortman J."/>
            <person name="Nusbaum C."/>
            <person name="Birren B."/>
        </authorList>
    </citation>
    <scope>NUCLEOTIDE SEQUENCE [LARGE SCALE GENOMIC DNA]</scope>
    <source>
        <strain evidence="3">CBS 10117</strain>
    </source>
</reference>
<dbReference type="GO" id="GO:0005829">
    <property type="term" value="C:cytosol"/>
    <property type="evidence" value="ECO:0007669"/>
    <property type="project" value="TreeGrafter"/>
</dbReference>
<gene>
    <name evidence="3" type="ORF">I303_01670</name>
    <name evidence="4" type="ORF">I303_102190</name>
</gene>
<dbReference type="InterPro" id="IPR051330">
    <property type="entry name" value="Phosphatase_reg/MetRdx"/>
</dbReference>
<dbReference type="RefSeq" id="XP_018265307.1">
    <property type="nucleotide sequence ID" value="XM_018405026.1"/>
</dbReference>
<dbReference type="InterPro" id="IPR007303">
    <property type="entry name" value="TIP41-like"/>
</dbReference>
<reference evidence="4" key="3">
    <citation type="submission" date="2024-02" db="EMBL/GenBank/DDBJ databases">
        <title>Comparative genomics of Cryptococcus and Kwoniella reveals pathogenesis evolution and contrasting modes of karyotype evolution via chromosome fusion or intercentromeric recombination.</title>
        <authorList>
            <person name="Coelho M.A."/>
            <person name="David-Palma M."/>
            <person name="Shea T."/>
            <person name="Bowers K."/>
            <person name="McGinley-Smith S."/>
            <person name="Mohammad A.W."/>
            <person name="Gnirke A."/>
            <person name="Yurkov A.M."/>
            <person name="Nowrousian M."/>
            <person name="Sun S."/>
            <person name="Cuomo C.A."/>
            <person name="Heitman J."/>
        </authorList>
    </citation>
    <scope>NUCLEOTIDE SEQUENCE</scope>
    <source>
        <strain evidence="4">CBS 10117</strain>
    </source>
</reference>
<dbReference type="VEuPathDB" id="FungiDB:I303_01670"/>
<dbReference type="KEGG" id="kdj:28965369"/>
<organism evidence="3">
    <name type="scientific">Kwoniella dejecticola CBS 10117</name>
    <dbReference type="NCBI Taxonomy" id="1296121"/>
    <lineage>
        <taxon>Eukaryota</taxon>
        <taxon>Fungi</taxon>
        <taxon>Dikarya</taxon>
        <taxon>Basidiomycota</taxon>
        <taxon>Agaricomycotina</taxon>
        <taxon>Tremellomycetes</taxon>
        <taxon>Tremellales</taxon>
        <taxon>Cryptococcaceae</taxon>
        <taxon>Kwoniella</taxon>
    </lineage>
</organism>
<keyword evidence="5" id="KW-1185">Reference proteome</keyword>
<dbReference type="EMBL" id="CP144531">
    <property type="protein sequence ID" value="WWC59631.1"/>
    <property type="molecule type" value="Genomic_DNA"/>
</dbReference>
<comment type="similarity">
    <text evidence="1">Belongs to the TIP41 family.</text>
</comment>
<dbReference type="STRING" id="1296121.A0A1A6ABN6"/>
<dbReference type="PANTHER" id="PTHR21021">
    <property type="entry name" value="GAF/PUTATIVE CYTOSKELETAL PROTEIN"/>
    <property type="match status" value="1"/>
</dbReference>
<feature type="compositionally biased region" description="Low complexity" evidence="2">
    <location>
        <begin position="316"/>
        <end position="334"/>
    </location>
</feature>